<evidence type="ECO:0000313" key="2">
    <source>
        <dbReference type="Proteomes" id="UP000078559"/>
    </source>
</evidence>
<protein>
    <submittedName>
        <fullName evidence="1">Uncharacterized protein</fullName>
    </submittedName>
</protein>
<name>A0A194W9N2_CYTMA</name>
<dbReference type="AlphaFoldDB" id="A0A194W9N2"/>
<evidence type="ECO:0000313" key="1">
    <source>
        <dbReference type="EMBL" id="KUI73012.1"/>
    </source>
</evidence>
<keyword evidence="2" id="KW-1185">Reference proteome</keyword>
<organism evidence="1 2">
    <name type="scientific">Cytospora mali</name>
    <name type="common">Apple Valsa canker fungus</name>
    <name type="synonym">Valsa mali</name>
    <dbReference type="NCBI Taxonomy" id="578113"/>
    <lineage>
        <taxon>Eukaryota</taxon>
        <taxon>Fungi</taxon>
        <taxon>Dikarya</taxon>
        <taxon>Ascomycota</taxon>
        <taxon>Pezizomycotina</taxon>
        <taxon>Sordariomycetes</taxon>
        <taxon>Sordariomycetidae</taxon>
        <taxon>Diaporthales</taxon>
        <taxon>Cytosporaceae</taxon>
        <taxon>Cytospora</taxon>
    </lineage>
</organism>
<accession>A0A194W9N2</accession>
<dbReference type="EMBL" id="CM003106">
    <property type="protein sequence ID" value="KUI73012.1"/>
    <property type="molecule type" value="Genomic_DNA"/>
</dbReference>
<gene>
    <name evidence="1" type="ORF">VM1G_11840</name>
</gene>
<dbReference type="Proteomes" id="UP000078559">
    <property type="component" value="Chromosome 9"/>
</dbReference>
<reference evidence="1" key="1">
    <citation type="submission" date="2014-12" db="EMBL/GenBank/DDBJ databases">
        <title>Genome Sequence of Valsa Canker Pathogens Uncovers a Specific Adaption of Colonization on Woody Bark.</title>
        <authorList>
            <person name="Yin Z."/>
            <person name="Liu H."/>
            <person name="Gao X."/>
            <person name="Li Z."/>
            <person name="Song N."/>
            <person name="Ke X."/>
            <person name="Dai Q."/>
            <person name="Wu Y."/>
            <person name="Sun Y."/>
            <person name="Xu J.-R."/>
            <person name="Kang Z.K."/>
            <person name="Wang L."/>
            <person name="Huang L."/>
        </authorList>
    </citation>
    <scope>NUCLEOTIDE SEQUENCE [LARGE SCALE GENOMIC DNA]</scope>
    <source>
        <strain evidence="1">03-8</strain>
    </source>
</reference>
<proteinExistence type="predicted"/>
<sequence>MGAVRLWNESSSSIVRSHESGAPAISITHLDRLPPQYEEGLGPLLQEPRELVYQDMLDLVGLLDLDADAHAVDAGLDKDALVLVSCDGQRSQKDLRRCPGLDLGHIVSLGGLGCEVGKAEGRCQAAADSLEVRTEGLRLERLLAVHLIAWAQSYHLEVLGALRSALKMSSSRVEVEVGVSKGHSS</sequence>